<gene>
    <name evidence="1" type="ORF">MLD38_025045</name>
</gene>
<protein>
    <submittedName>
        <fullName evidence="1">Uncharacterized protein</fullName>
    </submittedName>
</protein>
<evidence type="ECO:0000313" key="2">
    <source>
        <dbReference type="Proteomes" id="UP001057402"/>
    </source>
</evidence>
<organism evidence="1 2">
    <name type="scientific">Melastoma candidum</name>
    <dbReference type="NCBI Taxonomy" id="119954"/>
    <lineage>
        <taxon>Eukaryota</taxon>
        <taxon>Viridiplantae</taxon>
        <taxon>Streptophyta</taxon>
        <taxon>Embryophyta</taxon>
        <taxon>Tracheophyta</taxon>
        <taxon>Spermatophyta</taxon>
        <taxon>Magnoliopsida</taxon>
        <taxon>eudicotyledons</taxon>
        <taxon>Gunneridae</taxon>
        <taxon>Pentapetalae</taxon>
        <taxon>rosids</taxon>
        <taxon>malvids</taxon>
        <taxon>Myrtales</taxon>
        <taxon>Melastomataceae</taxon>
        <taxon>Melastomatoideae</taxon>
        <taxon>Melastomateae</taxon>
        <taxon>Melastoma</taxon>
    </lineage>
</organism>
<reference evidence="2" key="1">
    <citation type="journal article" date="2023" name="Front. Plant Sci.">
        <title>Chromosomal-level genome assembly of Melastoma candidum provides insights into trichome evolution.</title>
        <authorList>
            <person name="Zhong Y."/>
            <person name="Wu W."/>
            <person name="Sun C."/>
            <person name="Zou P."/>
            <person name="Liu Y."/>
            <person name="Dai S."/>
            <person name="Zhou R."/>
        </authorList>
    </citation>
    <scope>NUCLEOTIDE SEQUENCE [LARGE SCALE GENOMIC DNA]</scope>
</reference>
<proteinExistence type="predicted"/>
<keyword evidence="2" id="KW-1185">Reference proteome</keyword>
<accession>A0ACB9NU87</accession>
<evidence type="ECO:0000313" key="1">
    <source>
        <dbReference type="EMBL" id="KAI4340182.1"/>
    </source>
</evidence>
<name>A0ACB9NU87_9MYRT</name>
<dbReference type="Proteomes" id="UP001057402">
    <property type="component" value="Chromosome 7"/>
</dbReference>
<sequence>MSVSNLRVPPPPHHRSMPRTDAWNQPTSRSFRNLYSNESANKPCILILRNGGASPVSVDALLLHPLPLRFSVSLDLIFRAPNRNTISGPSSPRSPHQPAVQKCSSTVDSPSPRSLNGRFQP</sequence>
<comment type="caution">
    <text evidence="1">The sequence shown here is derived from an EMBL/GenBank/DDBJ whole genome shotgun (WGS) entry which is preliminary data.</text>
</comment>
<dbReference type="EMBL" id="CM042886">
    <property type="protein sequence ID" value="KAI4340182.1"/>
    <property type="molecule type" value="Genomic_DNA"/>
</dbReference>